<keyword evidence="2" id="KW-1185">Reference proteome</keyword>
<reference evidence="1" key="1">
    <citation type="submission" date="2019-09" db="EMBL/GenBank/DDBJ databases">
        <title>Draft genome information of white flower Hibiscus syriacus.</title>
        <authorList>
            <person name="Kim Y.-M."/>
        </authorList>
    </citation>
    <scope>NUCLEOTIDE SEQUENCE [LARGE SCALE GENOMIC DNA]</scope>
    <source>
        <strain evidence="1">YM2019G1</strain>
    </source>
</reference>
<comment type="caution">
    <text evidence="1">The sequence shown here is derived from an EMBL/GenBank/DDBJ whole genome shotgun (WGS) entry which is preliminary data.</text>
</comment>
<evidence type="ECO:0000313" key="1">
    <source>
        <dbReference type="EMBL" id="KAE8668925.1"/>
    </source>
</evidence>
<evidence type="ECO:0000313" key="2">
    <source>
        <dbReference type="Proteomes" id="UP000436088"/>
    </source>
</evidence>
<sequence>MCVVDMLAGNCWNEDVEGCHRCWNCNVQSLQGDTGSYLINWNSSDPIHVHGMVFHVETRKFMLLSFRTSDYPVICLLHSLELSGNSLYGPLPTESREPQEPTNLGSFTEFLQWHGTFIYSSMQKVNCIFLSQNCFIGSLPEELGNSLVGLQKLNLSYKQLQRLDPGDIRNLSNFSVLSIYLTISSLVVKEVIRAQVGWLKTCICDGGRSASLDSCSLIVQEGLRLQRRHSIRKHGAVQPVPLDTEVDFDLEQLLKASAFVNLRACCFR</sequence>
<dbReference type="AlphaFoldDB" id="A0A6A2XPT8"/>
<dbReference type="EMBL" id="VEPZ02001541">
    <property type="protein sequence ID" value="KAE8668925.1"/>
    <property type="molecule type" value="Genomic_DNA"/>
</dbReference>
<dbReference type="Gene3D" id="3.80.10.10">
    <property type="entry name" value="Ribonuclease Inhibitor"/>
    <property type="match status" value="1"/>
</dbReference>
<dbReference type="SUPFAM" id="SSF52058">
    <property type="entry name" value="L domain-like"/>
    <property type="match status" value="1"/>
</dbReference>
<protein>
    <submittedName>
        <fullName evidence="1">Uncharacterized protein</fullName>
    </submittedName>
</protein>
<organism evidence="1 2">
    <name type="scientific">Hibiscus syriacus</name>
    <name type="common">Rose of Sharon</name>
    <dbReference type="NCBI Taxonomy" id="106335"/>
    <lineage>
        <taxon>Eukaryota</taxon>
        <taxon>Viridiplantae</taxon>
        <taxon>Streptophyta</taxon>
        <taxon>Embryophyta</taxon>
        <taxon>Tracheophyta</taxon>
        <taxon>Spermatophyta</taxon>
        <taxon>Magnoliopsida</taxon>
        <taxon>eudicotyledons</taxon>
        <taxon>Gunneridae</taxon>
        <taxon>Pentapetalae</taxon>
        <taxon>rosids</taxon>
        <taxon>malvids</taxon>
        <taxon>Malvales</taxon>
        <taxon>Malvaceae</taxon>
        <taxon>Malvoideae</taxon>
        <taxon>Hibiscus</taxon>
    </lineage>
</organism>
<name>A0A6A2XPT8_HIBSY</name>
<dbReference type="Proteomes" id="UP000436088">
    <property type="component" value="Unassembled WGS sequence"/>
</dbReference>
<accession>A0A6A2XPT8</accession>
<gene>
    <name evidence="1" type="ORF">F3Y22_tig00112281pilonHSYRG00164</name>
</gene>
<dbReference type="InterPro" id="IPR032675">
    <property type="entry name" value="LRR_dom_sf"/>
</dbReference>
<proteinExistence type="predicted"/>